<dbReference type="InterPro" id="IPR051341">
    <property type="entry name" value="Zyg-11_UBL_adapter"/>
</dbReference>
<dbReference type="InterPro" id="IPR032675">
    <property type="entry name" value="LRR_dom_sf"/>
</dbReference>
<keyword evidence="1" id="KW-0833">Ubl conjugation pathway</keyword>
<dbReference type="AlphaFoldDB" id="A0A815A1V1"/>
<dbReference type="Proteomes" id="UP000663836">
    <property type="component" value="Unassembled WGS sequence"/>
</dbReference>
<dbReference type="InterPro" id="IPR016024">
    <property type="entry name" value="ARM-type_fold"/>
</dbReference>
<dbReference type="SUPFAM" id="SSF48371">
    <property type="entry name" value="ARM repeat"/>
    <property type="match status" value="1"/>
</dbReference>
<dbReference type="PANTHER" id="PTHR12904:SF22">
    <property type="entry name" value="ZYG-11 FAMILY MEMBER B, CELL CYCLE REGULATOR"/>
    <property type="match status" value="1"/>
</dbReference>
<evidence type="ECO:0000313" key="3">
    <source>
        <dbReference type="EMBL" id="CAF1250010.1"/>
    </source>
</evidence>
<dbReference type="Gene3D" id="3.80.10.10">
    <property type="entry name" value="Ribonuclease Inhibitor"/>
    <property type="match status" value="1"/>
</dbReference>
<protein>
    <recommendedName>
        <fullName evidence="2">Protein zer-1 homolog-like C-terminal domain-containing protein</fullName>
    </recommendedName>
</protein>
<dbReference type="InterPro" id="IPR011989">
    <property type="entry name" value="ARM-like"/>
</dbReference>
<dbReference type="EMBL" id="CAJNOT010001796">
    <property type="protein sequence ID" value="CAF1250010.1"/>
    <property type="molecule type" value="Genomic_DNA"/>
</dbReference>
<dbReference type="GO" id="GO:0031462">
    <property type="term" value="C:Cul2-RING ubiquitin ligase complex"/>
    <property type="evidence" value="ECO:0007669"/>
    <property type="project" value="TreeGrafter"/>
</dbReference>
<evidence type="ECO:0000259" key="2">
    <source>
        <dbReference type="Pfam" id="PF22964"/>
    </source>
</evidence>
<comment type="caution">
    <text evidence="3">The sequence shown here is derived from an EMBL/GenBank/DDBJ whole genome shotgun (WGS) entry which is preliminary data.</text>
</comment>
<evidence type="ECO:0000313" key="5">
    <source>
        <dbReference type="Proteomes" id="UP000663864"/>
    </source>
</evidence>
<feature type="domain" description="Protein zer-1 homolog-like C-terminal" evidence="2">
    <location>
        <begin position="568"/>
        <end position="941"/>
    </location>
</feature>
<organism evidence="3 5">
    <name type="scientific">Rotaria sordida</name>
    <dbReference type="NCBI Taxonomy" id="392033"/>
    <lineage>
        <taxon>Eukaryota</taxon>
        <taxon>Metazoa</taxon>
        <taxon>Spiralia</taxon>
        <taxon>Gnathifera</taxon>
        <taxon>Rotifera</taxon>
        <taxon>Eurotatoria</taxon>
        <taxon>Bdelloidea</taxon>
        <taxon>Philodinida</taxon>
        <taxon>Philodinidae</taxon>
        <taxon>Rotaria</taxon>
    </lineage>
</organism>
<dbReference type="InterPro" id="IPR055142">
    <property type="entry name" value="ZER1-like_C"/>
</dbReference>
<dbReference type="Proteomes" id="UP000663864">
    <property type="component" value="Unassembled WGS sequence"/>
</dbReference>
<evidence type="ECO:0000313" key="4">
    <source>
        <dbReference type="EMBL" id="CAF3609176.1"/>
    </source>
</evidence>
<gene>
    <name evidence="4" type="ORF">JBS370_LOCUS4198</name>
    <name evidence="3" type="ORF">ZHD862_LOCUS25336</name>
</gene>
<name>A0A815A1V1_9BILA</name>
<dbReference type="Pfam" id="PF22964">
    <property type="entry name" value="ZER1-like_2nd"/>
    <property type="match status" value="1"/>
</dbReference>
<dbReference type="EMBL" id="CAJOBD010000193">
    <property type="protein sequence ID" value="CAF3609176.1"/>
    <property type="molecule type" value="Genomic_DNA"/>
</dbReference>
<proteinExistence type="predicted"/>
<sequence>MVDNPDKLCTICLRKFSSLLKSDQLIWKKQLEEQVDKVYCAEKQQAKLNLTEQQKRKHHRGESCRIDEELPIQIINNSYDKIISHHNQKLFIEYFLRGYCPLNSILSEHLVNYLTTHDQLNDFTLSLFSSNATCLKRFVINVKYLSRLQCHILNQHPNIIELDIIFKDSNSNRTINMTNEMFYQHICPSIYSKFDEIYTLYGPFILHHIHSRIQTESRRSSISNNSLLQNLPNSSDEFSHHKLLNGIFNNLHPMTIERLKILSLSHYKFFTASHSTVARKYSLGDMSPLTKCSTNSSSPSSSTMSIPVNFIPINLRLLLKFTNLTSLNLSSTDIKNPCIDMIIDSLQNLDTFDLSLCRSIKLFNSLLKLSSKLKWLNLYNCCFHMQQNPSIYHILYQLKYLEYLDVSNDNTFNDNNNNNNTSTIIDSENDINKFLREDNCLPRLKHFDISGQKTISSISLYHFLLKHKNLQFLGLFLTNEKYSSCLFDKNDLCYSKYRHYTYDLHHIQTVTLTENDITLYEPYLIEALTRYRDRSGFVQKILFYIFFLTRSFHSKQQNLLIELILHVMSTHSNLQPVQMASTACIYNLTRTPITEQIHIKYLAQIVQATMNVMATFPNHQQLQKNCLLTLCSDRILHEPHFNFYLLATLVMHNLLHYTDLAIIQPGVAILSLLTTRLTIDECTQLGSITNLKRLLQLIEQQIERLQTIQINQNQQAHNVHNDQTQQTLSDIDITLNHTQQLTSDDTLRFCLSLLWNLTDENSIVCENFIQSMGLQLFQRLLHLFSTDTIVLTKIVGLLSNIAEVSHLKIFLYSIDIIPLMQKYITEAILDVAFSAIGILAHLLYEQTDDEINLELCQQMRETIVSWQNPHTNMVTYRSFKPFLPLLHCTRLPVVQLWAVWAIHHVCSTDRARYSRIVREEKTYEIMQKLYDDQLLSEYPDPLMIQLLKSTLHLLKSYHSNRHQHSSAVAS</sequence>
<dbReference type="PANTHER" id="PTHR12904">
    <property type="match status" value="1"/>
</dbReference>
<dbReference type="Gene3D" id="1.25.10.10">
    <property type="entry name" value="Leucine-rich Repeat Variant"/>
    <property type="match status" value="1"/>
</dbReference>
<reference evidence="3" key="1">
    <citation type="submission" date="2021-02" db="EMBL/GenBank/DDBJ databases">
        <authorList>
            <person name="Nowell W R."/>
        </authorList>
    </citation>
    <scope>NUCLEOTIDE SEQUENCE</scope>
</reference>
<evidence type="ECO:0000256" key="1">
    <source>
        <dbReference type="ARBA" id="ARBA00022786"/>
    </source>
</evidence>
<accession>A0A815A1V1</accession>